<name>A0ABR0R3D1_GOSAR</name>
<keyword evidence="2" id="KW-1185">Reference proteome</keyword>
<sequence length="199" mass="22798">MWEENHIEILIHLGTQDEMRSITSLKPFKVSQGSFDKFQLHYLPKERWFKLIKEGKNESDIIPEVPKGKLGKDIVISKTSSTYLNACDYIDDIVDCHSLVNKDVFVLNVGNASIFNENRGIDEHVDEVKSKQPLQKLVVCDSGCPSTQFDYSDFGVDVYSLICYGKNAYLNKAVHMRLMKLVRVKSFDFTIFPKRGGLR</sequence>
<accession>A0ABR0R3D1</accession>
<dbReference type="EMBL" id="JARKNE010000001">
    <property type="protein sequence ID" value="KAK5845721.1"/>
    <property type="molecule type" value="Genomic_DNA"/>
</dbReference>
<comment type="caution">
    <text evidence="1">The sequence shown here is derived from an EMBL/GenBank/DDBJ whole genome shotgun (WGS) entry which is preliminary data.</text>
</comment>
<evidence type="ECO:0000313" key="1">
    <source>
        <dbReference type="EMBL" id="KAK5845721.1"/>
    </source>
</evidence>
<reference evidence="1 2" key="1">
    <citation type="submission" date="2023-03" db="EMBL/GenBank/DDBJ databases">
        <title>WGS of Gossypium arboreum.</title>
        <authorList>
            <person name="Yu D."/>
        </authorList>
    </citation>
    <scope>NUCLEOTIDE SEQUENCE [LARGE SCALE GENOMIC DNA]</scope>
    <source>
        <tissue evidence="1">Leaf</tissue>
    </source>
</reference>
<organism evidence="1 2">
    <name type="scientific">Gossypium arboreum</name>
    <name type="common">Tree cotton</name>
    <name type="synonym">Gossypium nanking</name>
    <dbReference type="NCBI Taxonomy" id="29729"/>
    <lineage>
        <taxon>Eukaryota</taxon>
        <taxon>Viridiplantae</taxon>
        <taxon>Streptophyta</taxon>
        <taxon>Embryophyta</taxon>
        <taxon>Tracheophyta</taxon>
        <taxon>Spermatophyta</taxon>
        <taxon>Magnoliopsida</taxon>
        <taxon>eudicotyledons</taxon>
        <taxon>Gunneridae</taxon>
        <taxon>Pentapetalae</taxon>
        <taxon>rosids</taxon>
        <taxon>malvids</taxon>
        <taxon>Malvales</taxon>
        <taxon>Malvaceae</taxon>
        <taxon>Malvoideae</taxon>
        <taxon>Gossypium</taxon>
    </lineage>
</organism>
<dbReference type="Proteomes" id="UP001358586">
    <property type="component" value="Chromosome 1"/>
</dbReference>
<proteinExistence type="predicted"/>
<gene>
    <name evidence="1" type="ORF">PVK06_001931</name>
</gene>
<evidence type="ECO:0000313" key="2">
    <source>
        <dbReference type="Proteomes" id="UP001358586"/>
    </source>
</evidence>
<protein>
    <submittedName>
        <fullName evidence="1">Uncharacterized protein</fullName>
    </submittedName>
</protein>